<dbReference type="EC" id="2.1.1.144" evidence="2"/>
<dbReference type="GO" id="GO:0032259">
    <property type="term" value="P:methylation"/>
    <property type="evidence" value="ECO:0007669"/>
    <property type="project" value="UniProtKB-KW"/>
</dbReference>
<name>A0ABM9A466_9VIBR</name>
<keyword evidence="2" id="KW-0489">Methyltransferase</keyword>
<gene>
    <name evidence="2" type="primary">tam_3</name>
    <name evidence="2" type="ORF">VMF7928_02296</name>
</gene>
<dbReference type="SUPFAM" id="SSF53335">
    <property type="entry name" value="S-adenosyl-L-methionine-dependent methyltransferases"/>
    <property type="match status" value="1"/>
</dbReference>
<dbReference type="CDD" id="cd02440">
    <property type="entry name" value="AdoMet_MTases"/>
    <property type="match status" value="1"/>
</dbReference>
<accession>A0ABM9A466</accession>
<dbReference type="PANTHER" id="PTHR43861">
    <property type="entry name" value="TRANS-ACONITATE 2-METHYLTRANSFERASE-RELATED"/>
    <property type="match status" value="1"/>
</dbReference>
<sequence length="264" mass="30626">MNYDKEYDVNGIVQFDAATELLKLIPTNAKRVLDVGCGSGRVTSRIQDYTSAEKLLAIDQSQQMIHEASLAYSHTSISFTHCPIESFNDGFQENGTAGFDLVTSNSSFQWFRDHTLALKNIRNSLSDKGRFVVQTPCRENWCPTIVNMIERFFSECHPELKPYHHFPCMHLEDVESYQQLFEENGFEVTDIYMKEFQYNLSPSDFVRVFKSGAYKVYSYQEWFTTELPKRYSTDLLTYVERFAKSQDQISITMPRVFASMVKAF</sequence>
<dbReference type="InterPro" id="IPR025714">
    <property type="entry name" value="Methyltranfer_dom"/>
</dbReference>
<dbReference type="Gene3D" id="3.40.50.150">
    <property type="entry name" value="Vaccinia Virus protein VP39"/>
    <property type="match status" value="1"/>
</dbReference>
<evidence type="ECO:0000313" key="2">
    <source>
        <dbReference type="EMBL" id="CAH0539621.1"/>
    </source>
</evidence>
<dbReference type="Pfam" id="PF13847">
    <property type="entry name" value="Methyltransf_31"/>
    <property type="match status" value="1"/>
</dbReference>
<keyword evidence="2" id="KW-0808">Transferase</keyword>
<comment type="caution">
    <text evidence="2">The sequence shown here is derived from an EMBL/GenBank/DDBJ whole genome shotgun (WGS) entry which is preliminary data.</text>
</comment>
<dbReference type="Proteomes" id="UP000838748">
    <property type="component" value="Unassembled WGS sequence"/>
</dbReference>
<proteinExistence type="predicted"/>
<protein>
    <submittedName>
        <fullName evidence="2">Trans-aconitate 2-methyltransferase</fullName>
        <ecNumber evidence="2">2.1.1.144</ecNumber>
    </submittedName>
</protein>
<evidence type="ECO:0000313" key="3">
    <source>
        <dbReference type="Proteomes" id="UP000838748"/>
    </source>
</evidence>
<evidence type="ECO:0000259" key="1">
    <source>
        <dbReference type="Pfam" id="PF13847"/>
    </source>
</evidence>
<keyword evidence="3" id="KW-1185">Reference proteome</keyword>
<dbReference type="EMBL" id="CAKLDM010000002">
    <property type="protein sequence ID" value="CAH0539621.1"/>
    <property type="molecule type" value="Genomic_DNA"/>
</dbReference>
<feature type="domain" description="Methyltransferase" evidence="1">
    <location>
        <begin position="28"/>
        <end position="185"/>
    </location>
</feature>
<reference evidence="2" key="1">
    <citation type="submission" date="2021-11" db="EMBL/GenBank/DDBJ databases">
        <authorList>
            <person name="Rodrigo-Torres L."/>
            <person name="Arahal R. D."/>
            <person name="Lucena T."/>
        </authorList>
    </citation>
    <scope>NUCLEOTIDE SEQUENCE</scope>
    <source>
        <strain evidence="2">CECT 7928</strain>
    </source>
</reference>
<dbReference type="InterPro" id="IPR029063">
    <property type="entry name" value="SAM-dependent_MTases_sf"/>
</dbReference>
<organism evidence="2 3">
    <name type="scientific">Vibrio marisflavi CECT 7928</name>
    <dbReference type="NCBI Taxonomy" id="634439"/>
    <lineage>
        <taxon>Bacteria</taxon>
        <taxon>Pseudomonadati</taxon>
        <taxon>Pseudomonadota</taxon>
        <taxon>Gammaproteobacteria</taxon>
        <taxon>Vibrionales</taxon>
        <taxon>Vibrionaceae</taxon>
        <taxon>Vibrio</taxon>
    </lineage>
</organism>
<dbReference type="RefSeq" id="WP_237361597.1">
    <property type="nucleotide sequence ID" value="NZ_CAKLDM010000002.1"/>
</dbReference>
<dbReference type="GO" id="GO:0030798">
    <property type="term" value="F:trans-aconitate 2-methyltransferase activity"/>
    <property type="evidence" value="ECO:0007669"/>
    <property type="project" value="UniProtKB-EC"/>
</dbReference>